<dbReference type="OrthoDB" id="4476201at2759"/>
<feature type="domain" description="Heterokaryon incompatibility" evidence="2">
    <location>
        <begin position="143"/>
        <end position="297"/>
    </location>
</feature>
<proteinExistence type="predicted"/>
<feature type="region of interest" description="Disordered" evidence="1">
    <location>
        <begin position="1"/>
        <end position="30"/>
    </location>
</feature>
<dbReference type="AlphaFoldDB" id="A0A6A5XCI4"/>
<dbReference type="Proteomes" id="UP000799778">
    <property type="component" value="Unassembled WGS sequence"/>
</dbReference>
<dbReference type="InterPro" id="IPR052895">
    <property type="entry name" value="HetReg/Transcr_Mod"/>
</dbReference>
<dbReference type="PANTHER" id="PTHR24148">
    <property type="entry name" value="ANKYRIN REPEAT DOMAIN-CONTAINING PROTEIN 39 HOMOLOG-RELATED"/>
    <property type="match status" value="1"/>
</dbReference>
<dbReference type="InterPro" id="IPR010730">
    <property type="entry name" value="HET"/>
</dbReference>
<evidence type="ECO:0000256" key="1">
    <source>
        <dbReference type="SAM" id="MobiDB-lite"/>
    </source>
</evidence>
<evidence type="ECO:0000313" key="3">
    <source>
        <dbReference type="EMBL" id="KAF2010619.1"/>
    </source>
</evidence>
<dbReference type="RefSeq" id="XP_033378958.1">
    <property type="nucleotide sequence ID" value="XM_033534477.1"/>
</dbReference>
<feature type="compositionally biased region" description="Basic residues" evidence="1">
    <location>
        <begin position="1"/>
        <end position="15"/>
    </location>
</feature>
<evidence type="ECO:0000259" key="2">
    <source>
        <dbReference type="Pfam" id="PF06985"/>
    </source>
</evidence>
<dbReference type="EMBL" id="ML978076">
    <property type="protein sequence ID" value="KAF2010619.1"/>
    <property type="molecule type" value="Genomic_DNA"/>
</dbReference>
<sequence>MPSKRAKRMRQRRKQQAKETPPLPAPSPYQYKRLANDSSIRVLELLPSLDGEINCSLTTVDLDDNPTFGALSYSWANPITIREEPIPGGPVGQKIRNELIAKPMHLSKDSPGVLYFEASMMFFLAVHSSLPYLDHEHGRDRCKKIMCDGQELNVTETLFSALLQLRRIVMSKLDAESKGLTYLETLPVSRSKYIWIDAICINQEDIDERNAQVPLMNRIFASAQYVFAWIGEMDSLGAAGISAIINLENSLAKKDDWERDPGSEDIPRKQGERKMDMYAMTALLLRLWFHRAWVVQEAVYARRLYLWSGGIFIEWWNLVHAIRAIGKEGVISEMAELMAGLISRGPTSQLARKLRLFEAISKGKAVEAPEITEEEIFDRIEAAVSFVNGVVDIKARLGLPTFKFVRKEKGTTSPFMIPLDREGLMINYLRKDLSEPFANSTPGQDRVSEAVRINGSFLNHDLEPADPVPPEPISLFSLLTRFRDVGASDPRDKVFAFLHLATEIPGMKANYRANTQYILKVATKIIFEIGDLSIFSHVQDPADTKIKDLPSWVPDLSVPLKRKPLIQDNKSSPYSACGSAMTQPKFYLTAEEHGKTYEVLVLCGYHVDTVVDLADEKGCYFTRVAELALRTPKMYSKKLGGDYTYKGNFLMRMSQDRDAVEPGTMSRVEALWRTMIADAYSDIHPAPVSIGFGFSDWVAAHIHHSLHLSGQIQSLIDKETDKTALKNLRGFLDSQERKRKVWGKLHADENGLYICHECAMECFNEISPDDEFTQQLKEMNLTPTMHPSRYLPDEFRQSALLSCMYMELSKKERPKNFACPVLTPEEKTRKQQFERRMQEVKKGRRMFRTERNLLGMGPKSVQPGDEIWVLFSAKVPFVVRPIDNGKAPKRATLVGEAYLHGYMDGEVLSEKREIQTIGLV</sequence>
<keyword evidence="4" id="KW-1185">Reference proteome</keyword>
<organism evidence="3 4">
    <name type="scientific">Aaosphaeria arxii CBS 175.79</name>
    <dbReference type="NCBI Taxonomy" id="1450172"/>
    <lineage>
        <taxon>Eukaryota</taxon>
        <taxon>Fungi</taxon>
        <taxon>Dikarya</taxon>
        <taxon>Ascomycota</taxon>
        <taxon>Pezizomycotina</taxon>
        <taxon>Dothideomycetes</taxon>
        <taxon>Pleosporomycetidae</taxon>
        <taxon>Pleosporales</taxon>
        <taxon>Pleosporales incertae sedis</taxon>
        <taxon>Aaosphaeria</taxon>
    </lineage>
</organism>
<dbReference type="Pfam" id="PF06985">
    <property type="entry name" value="HET"/>
    <property type="match status" value="1"/>
</dbReference>
<reference evidence="3" key="1">
    <citation type="journal article" date="2020" name="Stud. Mycol.">
        <title>101 Dothideomycetes genomes: a test case for predicting lifestyles and emergence of pathogens.</title>
        <authorList>
            <person name="Haridas S."/>
            <person name="Albert R."/>
            <person name="Binder M."/>
            <person name="Bloem J."/>
            <person name="Labutti K."/>
            <person name="Salamov A."/>
            <person name="Andreopoulos B."/>
            <person name="Baker S."/>
            <person name="Barry K."/>
            <person name="Bills G."/>
            <person name="Bluhm B."/>
            <person name="Cannon C."/>
            <person name="Castanera R."/>
            <person name="Culley D."/>
            <person name="Daum C."/>
            <person name="Ezra D."/>
            <person name="Gonzalez J."/>
            <person name="Henrissat B."/>
            <person name="Kuo A."/>
            <person name="Liang C."/>
            <person name="Lipzen A."/>
            <person name="Lutzoni F."/>
            <person name="Magnuson J."/>
            <person name="Mondo S."/>
            <person name="Nolan M."/>
            <person name="Ohm R."/>
            <person name="Pangilinan J."/>
            <person name="Park H.-J."/>
            <person name="Ramirez L."/>
            <person name="Alfaro M."/>
            <person name="Sun H."/>
            <person name="Tritt A."/>
            <person name="Yoshinaga Y."/>
            <person name="Zwiers L.-H."/>
            <person name="Turgeon B."/>
            <person name="Goodwin S."/>
            <person name="Spatafora J."/>
            <person name="Crous P."/>
            <person name="Grigoriev I."/>
        </authorList>
    </citation>
    <scope>NUCLEOTIDE SEQUENCE</scope>
    <source>
        <strain evidence="3">CBS 175.79</strain>
    </source>
</reference>
<dbReference type="PANTHER" id="PTHR24148:SF73">
    <property type="entry name" value="HET DOMAIN PROTEIN (AFU_ORTHOLOGUE AFUA_8G01020)"/>
    <property type="match status" value="1"/>
</dbReference>
<dbReference type="GeneID" id="54291874"/>
<accession>A0A6A5XCI4</accession>
<name>A0A6A5XCI4_9PLEO</name>
<evidence type="ECO:0000313" key="4">
    <source>
        <dbReference type="Proteomes" id="UP000799778"/>
    </source>
</evidence>
<gene>
    <name evidence="3" type="ORF">BU24DRAFT_61857</name>
</gene>
<protein>
    <recommendedName>
        <fullName evidence="2">Heterokaryon incompatibility domain-containing protein</fullName>
    </recommendedName>
</protein>
<dbReference type="Pfam" id="PF26639">
    <property type="entry name" value="Het-6_barrel"/>
    <property type="match status" value="1"/>
</dbReference>